<gene>
    <name evidence="1" type="ORF">THOM_0718</name>
</gene>
<evidence type="ECO:0000313" key="1">
    <source>
        <dbReference type="EMBL" id="ELQ76269.1"/>
    </source>
</evidence>
<organism evidence="1 2">
    <name type="scientific">Trachipleistophora hominis</name>
    <name type="common">Microsporidian parasite</name>
    <dbReference type="NCBI Taxonomy" id="72359"/>
    <lineage>
        <taxon>Eukaryota</taxon>
        <taxon>Fungi</taxon>
        <taxon>Fungi incertae sedis</taxon>
        <taxon>Microsporidia</taxon>
        <taxon>Pleistophoridae</taxon>
        <taxon>Trachipleistophora</taxon>
    </lineage>
</organism>
<dbReference type="HOGENOM" id="CLU_894830_0_0_1"/>
<name>L7JXX4_TRAHO</name>
<reference evidence="1 2" key="1">
    <citation type="journal article" date="2012" name="PLoS Pathog.">
        <title>The genome of the obligate intracellular parasite Trachipleistophora hominis: new insights into microsporidian genome dynamics and reductive evolution.</title>
        <authorList>
            <person name="Heinz E."/>
            <person name="Williams T.A."/>
            <person name="Nakjang S."/>
            <person name="Noel C.J."/>
            <person name="Swan D.C."/>
            <person name="Goldberg A.V."/>
            <person name="Harris S.R."/>
            <person name="Weinmaier T."/>
            <person name="Markert S."/>
            <person name="Becher D."/>
            <person name="Bernhardt J."/>
            <person name="Dagan T."/>
            <person name="Hacker C."/>
            <person name="Lucocq J.M."/>
            <person name="Schweder T."/>
            <person name="Rattei T."/>
            <person name="Hall N."/>
            <person name="Hirt R.P."/>
            <person name="Embley T.M."/>
        </authorList>
    </citation>
    <scope>NUCLEOTIDE SEQUENCE [LARGE SCALE GENOMIC DNA]</scope>
</reference>
<dbReference type="EMBL" id="JH993857">
    <property type="protein sequence ID" value="ELQ76269.1"/>
    <property type="molecule type" value="Genomic_DNA"/>
</dbReference>
<sequence>MEFINNRSSKIGGMPKTTSLLEYMKDESSGKDSSPEEVNNLGAIKKFFGSPGINVGDYYEPWFYMSDGFLRLVRSEFGKIEEGRPLFLRLIPDNDFSEDSQSYPSSAVGIDNTSAHCSVQFTLGENILPKESDQTHESHDESLDISSTGVPTSICISDLINRSAVIELFDYFEKLEHRLDPRLVRGIFCDQDRFKLGNVPATNIFIDNKLLIAQHRSSIRRREQQNKLVIGNAELVIDKNMKFNGDNFKLTMFVCSEIIDNVSTLKLYTLNSNGRWECISPTSRLRKSANEINQILENTANIFSLCYSLTE</sequence>
<dbReference type="OrthoDB" id="10392499at2759"/>
<protein>
    <submittedName>
        <fullName evidence="1">Uncharacterized protein</fullName>
    </submittedName>
</protein>
<dbReference type="InParanoid" id="L7JXX4"/>
<accession>L7JXX4</accession>
<dbReference type="VEuPathDB" id="MicrosporidiaDB:THOM_0718"/>
<dbReference type="AlphaFoldDB" id="L7JXX4"/>
<proteinExistence type="predicted"/>
<evidence type="ECO:0000313" key="2">
    <source>
        <dbReference type="Proteomes" id="UP000011185"/>
    </source>
</evidence>
<dbReference type="Proteomes" id="UP000011185">
    <property type="component" value="Unassembled WGS sequence"/>
</dbReference>
<keyword evidence="2" id="KW-1185">Reference proteome</keyword>